<evidence type="ECO:0000313" key="3">
    <source>
        <dbReference type="Proteomes" id="UP000234329"/>
    </source>
</evidence>
<dbReference type="Gene3D" id="3.20.20.450">
    <property type="entry name" value="EAL domain"/>
    <property type="match status" value="1"/>
</dbReference>
<dbReference type="Proteomes" id="UP000234329">
    <property type="component" value="Unassembled WGS sequence"/>
</dbReference>
<gene>
    <name evidence="2" type="ORF">B1757_13795</name>
</gene>
<dbReference type="InterPro" id="IPR050706">
    <property type="entry name" value="Cyclic-di-GMP_PDE-like"/>
</dbReference>
<dbReference type="InParanoid" id="A0A2I1DIG9"/>
<dbReference type="InterPro" id="IPR035919">
    <property type="entry name" value="EAL_sf"/>
</dbReference>
<dbReference type="PANTHER" id="PTHR33121">
    <property type="entry name" value="CYCLIC DI-GMP PHOSPHODIESTERASE PDEF"/>
    <property type="match status" value="1"/>
</dbReference>
<accession>A0A2I1DIG9</accession>
<keyword evidence="3" id="KW-1185">Reference proteome</keyword>
<dbReference type="PROSITE" id="PS50883">
    <property type="entry name" value="EAL"/>
    <property type="match status" value="1"/>
</dbReference>
<dbReference type="InterPro" id="IPR001633">
    <property type="entry name" value="EAL_dom"/>
</dbReference>
<dbReference type="Pfam" id="PF00563">
    <property type="entry name" value="EAL"/>
    <property type="match status" value="1"/>
</dbReference>
<dbReference type="CDD" id="cd01948">
    <property type="entry name" value="EAL"/>
    <property type="match status" value="1"/>
</dbReference>
<protein>
    <recommendedName>
        <fullName evidence="1">EAL domain-containing protein</fullName>
    </recommendedName>
</protein>
<dbReference type="EMBL" id="MXAV01000053">
    <property type="protein sequence ID" value="PKY09671.1"/>
    <property type="molecule type" value="Genomic_DNA"/>
</dbReference>
<reference evidence="2 3" key="1">
    <citation type="submission" date="2017-03" db="EMBL/GenBank/DDBJ databases">
        <title>Draft genime sequence of the acidophilic sulfur-oxidizing bacterium Acidithiobacillus sp. SH, isolated from seawater.</title>
        <authorList>
            <person name="Sharmin S."/>
            <person name="Tokuhisa M."/>
            <person name="Kanao T."/>
            <person name="Kamimura K."/>
        </authorList>
    </citation>
    <scope>NUCLEOTIDE SEQUENCE [LARGE SCALE GENOMIC DNA]</scope>
    <source>
        <strain evidence="2 3">SH</strain>
    </source>
</reference>
<dbReference type="SUPFAM" id="SSF141868">
    <property type="entry name" value="EAL domain-like"/>
    <property type="match status" value="1"/>
</dbReference>
<dbReference type="PANTHER" id="PTHR33121:SF70">
    <property type="entry name" value="SIGNALING PROTEIN YKOW"/>
    <property type="match status" value="1"/>
</dbReference>
<evidence type="ECO:0000313" key="2">
    <source>
        <dbReference type="EMBL" id="PKY09671.1"/>
    </source>
</evidence>
<dbReference type="AlphaFoldDB" id="A0A2I1DIG9"/>
<name>A0A2I1DIG9_9PROT</name>
<dbReference type="SMART" id="SM00052">
    <property type="entry name" value="EAL"/>
    <property type="match status" value="1"/>
</dbReference>
<evidence type="ECO:0000259" key="1">
    <source>
        <dbReference type="PROSITE" id="PS50883"/>
    </source>
</evidence>
<dbReference type="OrthoDB" id="1673646at2"/>
<feature type="domain" description="EAL" evidence="1">
    <location>
        <begin position="1"/>
        <end position="222"/>
    </location>
</feature>
<organism evidence="2 3">
    <name type="scientific">Acidithiobacillus marinus</name>
    <dbReference type="NCBI Taxonomy" id="187490"/>
    <lineage>
        <taxon>Bacteria</taxon>
        <taxon>Pseudomonadati</taxon>
        <taxon>Pseudomonadota</taxon>
        <taxon>Acidithiobacillia</taxon>
        <taxon>Acidithiobacillales</taxon>
        <taxon>Acidithiobacillaceae</taxon>
        <taxon>Acidithiobacillus</taxon>
    </lineage>
</organism>
<sequence>MSNSQRVLYGNRLLCKYHIEPIADIQTRKTVGYEILCRSQPYPETTDEWRTWAAYLTDIANDIAVPGTFAAINMDSQQLHDPVIADTLSALNKNIVIEWTEKPGGTPIEDTAAILQKLRNKQGIRIAIDDAGAGADGIQRIMATHPDFVKIDGKLIQAATIHRDPLAFAGIEAIAHIAKMAGATLVAEWVESEREWEICQQYGINLVQGFYVQEACEKQRRI</sequence>
<comment type="caution">
    <text evidence="2">The sequence shown here is derived from an EMBL/GenBank/DDBJ whole genome shotgun (WGS) entry which is preliminary data.</text>
</comment>
<dbReference type="GO" id="GO:0071111">
    <property type="term" value="F:cyclic-guanylate-specific phosphodiesterase activity"/>
    <property type="evidence" value="ECO:0007669"/>
    <property type="project" value="InterPro"/>
</dbReference>
<proteinExistence type="predicted"/>
<dbReference type="RefSeq" id="WP_101538881.1">
    <property type="nucleotide sequence ID" value="NZ_MXAV01000053.1"/>
</dbReference>